<reference evidence="6 7" key="1">
    <citation type="journal article" date="2014" name="Nat. Genet.">
        <title>Genome sequence of the hot pepper provides insights into the evolution of pungency in Capsicum species.</title>
        <authorList>
            <person name="Kim S."/>
            <person name="Park M."/>
            <person name="Yeom S.I."/>
            <person name="Kim Y.M."/>
            <person name="Lee J.M."/>
            <person name="Lee H.A."/>
            <person name="Seo E."/>
            <person name="Choi J."/>
            <person name="Cheong K."/>
            <person name="Kim K.T."/>
            <person name="Jung K."/>
            <person name="Lee G.W."/>
            <person name="Oh S.K."/>
            <person name="Bae C."/>
            <person name="Kim S.B."/>
            <person name="Lee H.Y."/>
            <person name="Kim S.Y."/>
            <person name="Kim M.S."/>
            <person name="Kang B.C."/>
            <person name="Jo Y.D."/>
            <person name="Yang H.B."/>
            <person name="Jeong H.J."/>
            <person name="Kang W.H."/>
            <person name="Kwon J.K."/>
            <person name="Shin C."/>
            <person name="Lim J.Y."/>
            <person name="Park J.H."/>
            <person name="Huh J.H."/>
            <person name="Kim J.S."/>
            <person name="Kim B.D."/>
            <person name="Cohen O."/>
            <person name="Paran I."/>
            <person name="Suh M.C."/>
            <person name="Lee S.B."/>
            <person name="Kim Y.K."/>
            <person name="Shin Y."/>
            <person name="Noh S.J."/>
            <person name="Park J."/>
            <person name="Seo Y.S."/>
            <person name="Kwon S.Y."/>
            <person name="Kim H.A."/>
            <person name="Park J.M."/>
            <person name="Kim H.J."/>
            <person name="Choi S.B."/>
            <person name="Bosland P.W."/>
            <person name="Reeves G."/>
            <person name="Jo S.H."/>
            <person name="Lee B.W."/>
            <person name="Cho H.T."/>
            <person name="Choi H.S."/>
            <person name="Lee M.S."/>
            <person name="Yu Y."/>
            <person name="Do Choi Y."/>
            <person name="Park B.S."/>
            <person name="van Deynze A."/>
            <person name="Ashrafi H."/>
            <person name="Hill T."/>
            <person name="Kim W.T."/>
            <person name="Pai H.S."/>
            <person name="Ahn H.K."/>
            <person name="Yeam I."/>
            <person name="Giovannoni J.J."/>
            <person name="Rose J.K."/>
            <person name="Sorensen I."/>
            <person name="Lee S.J."/>
            <person name="Kim R.W."/>
            <person name="Choi I.Y."/>
            <person name="Choi B.S."/>
            <person name="Lim J.S."/>
            <person name="Lee Y.H."/>
            <person name="Choi D."/>
        </authorList>
    </citation>
    <scope>NUCLEOTIDE SEQUENCE [LARGE SCALE GENOMIC DNA]</scope>
    <source>
        <strain evidence="7">cv. CM334</strain>
    </source>
</reference>
<dbReference type="SMR" id="A0A2G2Y543"/>
<evidence type="ECO:0000256" key="2">
    <source>
        <dbReference type="ARBA" id="ARBA00022723"/>
    </source>
</evidence>
<dbReference type="GO" id="GO:0008270">
    <property type="term" value="F:zinc ion binding"/>
    <property type="evidence" value="ECO:0007669"/>
    <property type="project" value="InterPro"/>
</dbReference>
<evidence type="ECO:0000313" key="6">
    <source>
        <dbReference type="EMBL" id="PHT64865.1"/>
    </source>
</evidence>
<keyword evidence="3" id="KW-0862">Zinc</keyword>
<dbReference type="InterPro" id="IPR047109">
    <property type="entry name" value="CAD-like"/>
</dbReference>
<evidence type="ECO:0000259" key="5">
    <source>
        <dbReference type="Pfam" id="PF08240"/>
    </source>
</evidence>
<evidence type="ECO:0000256" key="4">
    <source>
        <dbReference type="ARBA" id="ARBA00023002"/>
    </source>
</evidence>
<dbReference type="Gene3D" id="3.90.180.10">
    <property type="entry name" value="Medium-chain alcohol dehydrogenases, catalytic domain"/>
    <property type="match status" value="1"/>
</dbReference>
<keyword evidence="7" id="KW-1185">Reference proteome</keyword>
<dbReference type="SUPFAM" id="SSF50129">
    <property type="entry name" value="GroES-like"/>
    <property type="match status" value="1"/>
</dbReference>
<dbReference type="InterPro" id="IPR036291">
    <property type="entry name" value="NAD(P)-bd_dom_sf"/>
</dbReference>
<organism evidence="6 7">
    <name type="scientific">Capsicum annuum</name>
    <name type="common">Capsicum pepper</name>
    <dbReference type="NCBI Taxonomy" id="4072"/>
    <lineage>
        <taxon>Eukaryota</taxon>
        <taxon>Viridiplantae</taxon>
        <taxon>Streptophyta</taxon>
        <taxon>Embryophyta</taxon>
        <taxon>Tracheophyta</taxon>
        <taxon>Spermatophyta</taxon>
        <taxon>Magnoliopsida</taxon>
        <taxon>eudicotyledons</taxon>
        <taxon>Gunneridae</taxon>
        <taxon>Pentapetalae</taxon>
        <taxon>asterids</taxon>
        <taxon>lamiids</taxon>
        <taxon>Solanales</taxon>
        <taxon>Solanaceae</taxon>
        <taxon>Solanoideae</taxon>
        <taxon>Capsiceae</taxon>
        <taxon>Capsicum</taxon>
    </lineage>
</organism>
<feature type="domain" description="Alcohol dehydrogenase-like N-terminal" evidence="5">
    <location>
        <begin position="36"/>
        <end position="154"/>
    </location>
</feature>
<dbReference type="GO" id="GO:0045551">
    <property type="term" value="F:cinnamyl-alcohol dehydrogenase activity"/>
    <property type="evidence" value="ECO:0000318"/>
    <property type="project" value="GO_Central"/>
</dbReference>
<dbReference type="FunFam" id="3.90.180.10:FF:000004">
    <property type="entry name" value="probable cinnamyl alcohol dehydrogenase"/>
    <property type="match status" value="1"/>
</dbReference>
<dbReference type="GO" id="GO:0009809">
    <property type="term" value="P:lignin biosynthetic process"/>
    <property type="evidence" value="ECO:0000318"/>
    <property type="project" value="GO_Central"/>
</dbReference>
<dbReference type="InterPro" id="IPR011032">
    <property type="entry name" value="GroES-like_sf"/>
</dbReference>
<dbReference type="InterPro" id="IPR013154">
    <property type="entry name" value="ADH-like_N"/>
</dbReference>
<dbReference type="Proteomes" id="UP000222542">
    <property type="component" value="Unassembled WGS sequence"/>
</dbReference>
<reference evidence="6 7" key="2">
    <citation type="journal article" date="2017" name="Genome Biol.">
        <title>New reference genome sequences of hot pepper reveal the massive evolution of plant disease-resistance genes by retroduplication.</title>
        <authorList>
            <person name="Kim S."/>
            <person name="Park J."/>
            <person name="Yeom S.I."/>
            <person name="Kim Y.M."/>
            <person name="Seo E."/>
            <person name="Kim K.T."/>
            <person name="Kim M.S."/>
            <person name="Lee J.M."/>
            <person name="Cheong K."/>
            <person name="Shin H.S."/>
            <person name="Kim S.B."/>
            <person name="Han K."/>
            <person name="Lee J."/>
            <person name="Park M."/>
            <person name="Lee H.A."/>
            <person name="Lee H.Y."/>
            <person name="Lee Y."/>
            <person name="Oh S."/>
            <person name="Lee J.H."/>
            <person name="Choi E."/>
            <person name="Choi E."/>
            <person name="Lee S.E."/>
            <person name="Jeon J."/>
            <person name="Kim H."/>
            <person name="Choi G."/>
            <person name="Song H."/>
            <person name="Lee J."/>
            <person name="Lee S.C."/>
            <person name="Kwon J.K."/>
            <person name="Lee H.Y."/>
            <person name="Koo N."/>
            <person name="Hong Y."/>
            <person name="Kim R.W."/>
            <person name="Kang W.H."/>
            <person name="Huh J.H."/>
            <person name="Kang B.C."/>
            <person name="Yang T.J."/>
            <person name="Lee Y.H."/>
            <person name="Bennetzen J.L."/>
            <person name="Choi D."/>
        </authorList>
    </citation>
    <scope>NUCLEOTIDE SEQUENCE [LARGE SCALE GENOMIC DNA]</scope>
    <source>
        <strain evidence="7">cv. CM334</strain>
    </source>
</reference>
<dbReference type="STRING" id="4072.A0A2G2Y543"/>
<dbReference type="Gene3D" id="3.40.50.720">
    <property type="entry name" value="NAD(P)-binding Rossmann-like Domain"/>
    <property type="match status" value="1"/>
</dbReference>
<keyword evidence="2" id="KW-0479">Metal-binding</keyword>
<name>A0A2G2Y543_CAPAN</name>
<evidence type="ECO:0000313" key="7">
    <source>
        <dbReference type="Proteomes" id="UP000222542"/>
    </source>
</evidence>
<dbReference type="CDD" id="cd05283">
    <property type="entry name" value="CAD1"/>
    <property type="match status" value="1"/>
</dbReference>
<evidence type="ECO:0000256" key="1">
    <source>
        <dbReference type="ARBA" id="ARBA00001947"/>
    </source>
</evidence>
<dbReference type="AlphaFoldDB" id="A0A2G2Y543"/>
<dbReference type="InterPro" id="IPR002328">
    <property type="entry name" value="ADH_Zn_CS"/>
</dbReference>
<evidence type="ECO:0000256" key="3">
    <source>
        <dbReference type="ARBA" id="ARBA00022833"/>
    </source>
</evidence>
<dbReference type="FunFam" id="3.40.50.720:FF:000022">
    <property type="entry name" value="Cinnamyl alcohol dehydrogenase"/>
    <property type="match status" value="1"/>
</dbReference>
<dbReference type="Gramene" id="PHT64865">
    <property type="protein sequence ID" value="PHT64865"/>
    <property type="gene ID" value="T459_29290"/>
</dbReference>
<dbReference type="OMA" id="MHISHPE"/>
<dbReference type="PROSITE" id="PS00059">
    <property type="entry name" value="ADH_ZINC"/>
    <property type="match status" value="1"/>
</dbReference>
<comment type="caution">
    <text evidence="6">The sequence shown here is derived from an EMBL/GenBank/DDBJ whole genome shotgun (WGS) entry which is preliminary data.</text>
</comment>
<protein>
    <submittedName>
        <fullName evidence="6">Mannitol dehydrogenase</fullName>
    </submittedName>
</protein>
<sequence>MAKSYENEHPIKAFGWSARDTSGILSPFNFSRRATGENDVQFKVLYCGICHSDLHKIKNEWGNSKYPIVPGHEIVGVVTEVGSKVNKVNIGDNVGVGVLIGSCRTCNSCTNDLEQYCPSAISTYNTMYYDGTTTYGGYSDLMVANEHFVFRWPENLPMEAAPLLCAGITTYSPLKYFGLDKPGLHIGVVGLGGLGHMAVKFAKAFGANVTIISTSINKKDEAIKLLGANSFLLSHDPEQMQIMVGQSKTIMLASERDRLKYHDYLYRSYIDENKKIKRCPGPGCVNALEFEIGS</sequence>
<dbReference type="Pfam" id="PF08240">
    <property type="entry name" value="ADH_N"/>
    <property type="match status" value="1"/>
</dbReference>
<dbReference type="PANTHER" id="PTHR42683">
    <property type="entry name" value="ALDEHYDE REDUCTASE"/>
    <property type="match status" value="1"/>
</dbReference>
<keyword evidence="4" id="KW-0560">Oxidoreductase</keyword>
<proteinExistence type="predicted"/>
<gene>
    <name evidence="6" type="ORF">T459_29290</name>
</gene>
<accession>A0A2G2Y543</accession>
<dbReference type="SUPFAM" id="SSF51735">
    <property type="entry name" value="NAD(P)-binding Rossmann-fold domains"/>
    <property type="match status" value="1"/>
</dbReference>
<comment type="cofactor">
    <cofactor evidence="1">
        <name>Zn(2+)</name>
        <dbReference type="ChEBI" id="CHEBI:29105"/>
    </cofactor>
</comment>
<dbReference type="EMBL" id="AYRZ02000012">
    <property type="protein sequence ID" value="PHT64865.1"/>
    <property type="molecule type" value="Genomic_DNA"/>
</dbReference>